<reference evidence="2" key="1">
    <citation type="submission" date="2021-02" db="EMBL/GenBank/DDBJ databases">
        <authorList>
            <person name="Dougan E. K."/>
            <person name="Rhodes N."/>
            <person name="Thang M."/>
            <person name="Chan C."/>
        </authorList>
    </citation>
    <scope>NUCLEOTIDE SEQUENCE</scope>
</reference>
<evidence type="ECO:0000256" key="1">
    <source>
        <dbReference type="SAM" id="Phobius"/>
    </source>
</evidence>
<evidence type="ECO:0000313" key="2">
    <source>
        <dbReference type="EMBL" id="CAE7463827.1"/>
    </source>
</evidence>
<protein>
    <submittedName>
        <fullName evidence="2">MdmB protein</fullName>
    </submittedName>
</protein>
<keyword evidence="1" id="KW-0472">Membrane</keyword>
<organism evidence="2 3">
    <name type="scientific">Symbiodinium natans</name>
    <dbReference type="NCBI Taxonomy" id="878477"/>
    <lineage>
        <taxon>Eukaryota</taxon>
        <taxon>Sar</taxon>
        <taxon>Alveolata</taxon>
        <taxon>Dinophyceae</taxon>
        <taxon>Suessiales</taxon>
        <taxon>Symbiodiniaceae</taxon>
        <taxon>Symbiodinium</taxon>
    </lineage>
</organism>
<gene>
    <name evidence="2" type="primary">mdmB</name>
    <name evidence="2" type="ORF">SNAT2548_LOCUS25867</name>
</gene>
<keyword evidence="3" id="KW-1185">Reference proteome</keyword>
<keyword evidence="1" id="KW-1133">Transmembrane helix</keyword>
<dbReference type="AlphaFoldDB" id="A0A812S4I3"/>
<name>A0A812S4I3_9DINO</name>
<keyword evidence="1" id="KW-0812">Transmembrane</keyword>
<dbReference type="Proteomes" id="UP000604046">
    <property type="component" value="Unassembled WGS sequence"/>
</dbReference>
<accession>A0A812S4I3</accession>
<evidence type="ECO:0000313" key="3">
    <source>
        <dbReference type="Proteomes" id="UP000604046"/>
    </source>
</evidence>
<feature type="transmembrane region" description="Helical" evidence="1">
    <location>
        <begin position="20"/>
        <end position="37"/>
    </location>
</feature>
<proteinExistence type="predicted"/>
<dbReference type="EMBL" id="CAJNDS010002411">
    <property type="protein sequence ID" value="CAE7463827.1"/>
    <property type="molecule type" value="Genomic_DNA"/>
</dbReference>
<comment type="caution">
    <text evidence="2">The sequence shown here is derived from an EMBL/GenBank/DDBJ whole genome shotgun (WGS) entry which is preliminary data.</text>
</comment>
<sequence>MGHLNARGQAMDVYACNWGFTWVPWFFMLSGFILCAAEMRHPRQELNDEPLNFPQSVVLG</sequence>